<keyword evidence="5" id="KW-1185">Reference proteome</keyword>
<dbReference type="NCBIfam" id="NF042915">
    <property type="entry name" value="MAB_1171c_fam"/>
    <property type="match status" value="1"/>
</dbReference>
<gene>
    <name evidence="4" type="ORF">F3087_22925</name>
</gene>
<dbReference type="AlphaFoldDB" id="A0A5N0ECX4"/>
<feature type="domain" description="DUF6545" evidence="3">
    <location>
        <begin position="229"/>
        <end position="355"/>
    </location>
</feature>
<dbReference type="RefSeq" id="WP_150404089.1">
    <property type="nucleotide sequence ID" value="NZ_VXLC01000011.1"/>
</dbReference>
<feature type="transmembrane region" description="Helical" evidence="2">
    <location>
        <begin position="65"/>
        <end position="85"/>
    </location>
</feature>
<evidence type="ECO:0000313" key="5">
    <source>
        <dbReference type="Proteomes" id="UP000323876"/>
    </source>
</evidence>
<keyword evidence="2" id="KW-0812">Transmembrane</keyword>
<feature type="transmembrane region" description="Helical" evidence="2">
    <location>
        <begin position="124"/>
        <end position="146"/>
    </location>
</feature>
<sequence>MNSVPAWLVLSIGVFAAIVTIGRWFFANSTSMDRLINRLFSWELAGFLLHGVVTGAGAPDLAQRVFMGCGLMAGAQAYGFARLLFDGTARYEARRGQRVYDTIAAVAAGSVLLAEPILDHLLPFSWSTAVWTVSQVFAAVSGLLILRVCVRELRKDDLVGKETLLYSLLLLLAGYWTVGSLIGSVRTVSGAPPSEPGAAWVVVILANFFLLTLLISVRLVDVLLARTGWDRAGRHCRRLGPMWHDLTTAVPEVVLPPDDSASQDSAYRRYRMTVEIWDALLQLRPYVPDLAEDAAIRPLFEDDRKGYAVLMASAARARARGAAASGRRPIDAAPRPPDRSSELQMLLGLAREWPSTR</sequence>
<evidence type="ECO:0000313" key="4">
    <source>
        <dbReference type="EMBL" id="KAA8886630.1"/>
    </source>
</evidence>
<dbReference type="InterPro" id="IPR046675">
    <property type="entry name" value="DUF6545"/>
</dbReference>
<keyword evidence="2" id="KW-1133">Transmembrane helix</keyword>
<feature type="transmembrane region" description="Helical" evidence="2">
    <location>
        <begin position="6"/>
        <end position="27"/>
    </location>
</feature>
<dbReference type="Proteomes" id="UP000323876">
    <property type="component" value="Unassembled WGS sequence"/>
</dbReference>
<proteinExistence type="predicted"/>
<dbReference type="Pfam" id="PF20182">
    <property type="entry name" value="DUF6545"/>
    <property type="match status" value="1"/>
</dbReference>
<comment type="caution">
    <text evidence="4">The sequence shown here is derived from an EMBL/GenBank/DDBJ whole genome shotgun (WGS) entry which is preliminary data.</text>
</comment>
<feature type="compositionally biased region" description="Low complexity" evidence="1">
    <location>
        <begin position="320"/>
        <end position="333"/>
    </location>
</feature>
<evidence type="ECO:0000256" key="2">
    <source>
        <dbReference type="SAM" id="Phobius"/>
    </source>
</evidence>
<keyword evidence="2" id="KW-0472">Membrane</keyword>
<feature type="transmembrane region" description="Helical" evidence="2">
    <location>
        <begin position="39"/>
        <end position="59"/>
    </location>
</feature>
<feature type="transmembrane region" description="Helical" evidence="2">
    <location>
        <begin position="97"/>
        <end position="118"/>
    </location>
</feature>
<accession>A0A5N0ECX4</accession>
<feature type="transmembrane region" description="Helical" evidence="2">
    <location>
        <begin position="158"/>
        <end position="178"/>
    </location>
</feature>
<evidence type="ECO:0000256" key="1">
    <source>
        <dbReference type="SAM" id="MobiDB-lite"/>
    </source>
</evidence>
<dbReference type="EMBL" id="VXLC01000011">
    <property type="protein sequence ID" value="KAA8886630.1"/>
    <property type="molecule type" value="Genomic_DNA"/>
</dbReference>
<feature type="region of interest" description="Disordered" evidence="1">
    <location>
        <begin position="320"/>
        <end position="341"/>
    </location>
</feature>
<reference evidence="4 5" key="1">
    <citation type="submission" date="2019-09" db="EMBL/GenBank/DDBJ databases">
        <authorList>
            <person name="Wang X."/>
        </authorList>
    </citation>
    <scope>NUCLEOTIDE SEQUENCE [LARGE SCALE GENOMIC DNA]</scope>
    <source>
        <strain evidence="4 5">CICC 11023</strain>
    </source>
</reference>
<evidence type="ECO:0000259" key="3">
    <source>
        <dbReference type="Pfam" id="PF20182"/>
    </source>
</evidence>
<dbReference type="InterPro" id="IPR050039">
    <property type="entry name" value="MAB_1171c-like"/>
</dbReference>
<name>A0A5N0ECX4_9NOCA</name>
<dbReference type="OrthoDB" id="4772902at2"/>
<organism evidence="4 5">
    <name type="scientific">Nocardia colli</name>
    <dbReference type="NCBI Taxonomy" id="2545717"/>
    <lineage>
        <taxon>Bacteria</taxon>
        <taxon>Bacillati</taxon>
        <taxon>Actinomycetota</taxon>
        <taxon>Actinomycetes</taxon>
        <taxon>Mycobacteriales</taxon>
        <taxon>Nocardiaceae</taxon>
        <taxon>Nocardia</taxon>
    </lineage>
</organism>
<protein>
    <recommendedName>
        <fullName evidence="3">DUF6545 domain-containing protein</fullName>
    </recommendedName>
</protein>
<feature type="transmembrane region" description="Helical" evidence="2">
    <location>
        <begin position="198"/>
        <end position="224"/>
    </location>
</feature>